<evidence type="ECO:0000313" key="1">
    <source>
        <dbReference type="EMBL" id="KAK9208675.1"/>
    </source>
</evidence>
<dbReference type="Proteomes" id="UP001428341">
    <property type="component" value="Unassembled WGS sequence"/>
</dbReference>
<dbReference type="AlphaFoldDB" id="A0AAP0QR00"/>
<dbReference type="InterPro" id="IPR028919">
    <property type="entry name" value="Viral_movement"/>
</dbReference>
<proteinExistence type="predicted"/>
<protein>
    <submittedName>
        <fullName evidence="1">Uncharacterized protein</fullName>
    </submittedName>
</protein>
<comment type="caution">
    <text evidence="1">The sequence shown here is derived from an EMBL/GenBank/DDBJ whole genome shotgun (WGS) entry which is preliminary data.</text>
</comment>
<dbReference type="Gene3D" id="3.40.50.450">
    <property type="match status" value="1"/>
</dbReference>
<reference evidence="1 2" key="1">
    <citation type="submission" date="2024-05" db="EMBL/GenBank/DDBJ databases">
        <title>Haplotype-resolved chromosome-level genome assembly of Huyou (Citrus changshanensis).</title>
        <authorList>
            <person name="Miao C."/>
            <person name="Chen W."/>
            <person name="Wu Y."/>
            <person name="Wang L."/>
            <person name="Zhao S."/>
            <person name="Grierson D."/>
            <person name="Xu C."/>
            <person name="Chen K."/>
        </authorList>
    </citation>
    <scope>NUCLEOTIDE SEQUENCE [LARGE SCALE GENOMIC DNA]</scope>
    <source>
        <strain evidence="1">01-14</strain>
        <tissue evidence="1">Leaf</tissue>
    </source>
</reference>
<gene>
    <name evidence="1" type="ORF">WN944_001035</name>
</gene>
<organism evidence="1 2">
    <name type="scientific">Citrus x changshan-huyou</name>
    <dbReference type="NCBI Taxonomy" id="2935761"/>
    <lineage>
        <taxon>Eukaryota</taxon>
        <taxon>Viridiplantae</taxon>
        <taxon>Streptophyta</taxon>
        <taxon>Embryophyta</taxon>
        <taxon>Tracheophyta</taxon>
        <taxon>Spermatophyta</taxon>
        <taxon>Magnoliopsida</taxon>
        <taxon>eudicotyledons</taxon>
        <taxon>Gunneridae</taxon>
        <taxon>Pentapetalae</taxon>
        <taxon>rosids</taxon>
        <taxon>malvids</taxon>
        <taxon>Sapindales</taxon>
        <taxon>Rutaceae</taxon>
        <taxon>Aurantioideae</taxon>
        <taxon>Citrus</taxon>
    </lineage>
</organism>
<evidence type="ECO:0000313" key="2">
    <source>
        <dbReference type="Proteomes" id="UP001428341"/>
    </source>
</evidence>
<dbReference type="EMBL" id="JBCGBO010000004">
    <property type="protein sequence ID" value="KAK9208675.1"/>
    <property type="molecule type" value="Genomic_DNA"/>
</dbReference>
<accession>A0AAP0QR00</accession>
<sequence length="252" mass="29175">MSPYRLVYEKACHLPVELEHHAYWAIKKFNFDMQQANSERRLQLTELEEIRNDAYENGKISKQRMKVFHDKQIMRKSFTPEAAYIRGSQVLGIIPRTLKPLGYLSDSPTGEELVVLGMQEKITEMLNHADTFIFLPGDLATLKVGLQPLFLAGKDVTCFIVILDTRWQTFEKALITAIKAGLNQGHIVLQVELNFTLDLHMPSKSGKPITRFLAGERRVIQPRTYRQNQLVFPPQWINEYEKNNKPQQIHEV</sequence>
<dbReference type="Pfam" id="PF01107">
    <property type="entry name" value="MP"/>
    <property type="match status" value="1"/>
</dbReference>
<dbReference type="SUPFAM" id="SSF102405">
    <property type="entry name" value="MCP/YpsA-like"/>
    <property type="match status" value="1"/>
</dbReference>
<keyword evidence="2" id="KW-1185">Reference proteome</keyword>
<name>A0AAP0QR00_9ROSI</name>